<comment type="caution">
    <text evidence="1">The sequence shown here is derived from an EMBL/GenBank/DDBJ whole genome shotgun (WGS) entry which is preliminary data.</text>
</comment>
<dbReference type="Proteomes" id="UP001055811">
    <property type="component" value="Linkage Group LG07"/>
</dbReference>
<gene>
    <name evidence="1" type="ORF">L2E82_40944</name>
</gene>
<organism evidence="1 2">
    <name type="scientific">Cichorium intybus</name>
    <name type="common">Chicory</name>
    <dbReference type="NCBI Taxonomy" id="13427"/>
    <lineage>
        <taxon>Eukaryota</taxon>
        <taxon>Viridiplantae</taxon>
        <taxon>Streptophyta</taxon>
        <taxon>Embryophyta</taxon>
        <taxon>Tracheophyta</taxon>
        <taxon>Spermatophyta</taxon>
        <taxon>Magnoliopsida</taxon>
        <taxon>eudicotyledons</taxon>
        <taxon>Gunneridae</taxon>
        <taxon>Pentapetalae</taxon>
        <taxon>asterids</taxon>
        <taxon>campanulids</taxon>
        <taxon>Asterales</taxon>
        <taxon>Asteraceae</taxon>
        <taxon>Cichorioideae</taxon>
        <taxon>Cichorieae</taxon>
        <taxon>Cichoriinae</taxon>
        <taxon>Cichorium</taxon>
    </lineage>
</organism>
<evidence type="ECO:0000313" key="2">
    <source>
        <dbReference type="Proteomes" id="UP001055811"/>
    </source>
</evidence>
<dbReference type="EMBL" id="CM042015">
    <property type="protein sequence ID" value="KAI3711101.1"/>
    <property type="molecule type" value="Genomic_DNA"/>
</dbReference>
<evidence type="ECO:0000313" key="1">
    <source>
        <dbReference type="EMBL" id="KAI3711101.1"/>
    </source>
</evidence>
<keyword evidence="2" id="KW-1185">Reference proteome</keyword>
<proteinExistence type="predicted"/>
<sequence>MRTFRLCLHELTPPEGPKASFPISSTLAQVLADFAIVLYSSGGGRMVVPTGRSTPEMKAINFSSPSSNVVKVGSIMAI</sequence>
<reference evidence="1 2" key="2">
    <citation type="journal article" date="2022" name="Mol. Ecol. Resour.">
        <title>The genomes of chicory, endive, great burdock and yacon provide insights into Asteraceae paleo-polyploidization history and plant inulin production.</title>
        <authorList>
            <person name="Fan W."/>
            <person name="Wang S."/>
            <person name="Wang H."/>
            <person name="Wang A."/>
            <person name="Jiang F."/>
            <person name="Liu H."/>
            <person name="Zhao H."/>
            <person name="Xu D."/>
            <person name="Zhang Y."/>
        </authorList>
    </citation>
    <scope>NUCLEOTIDE SEQUENCE [LARGE SCALE GENOMIC DNA]</scope>
    <source>
        <strain evidence="2">cv. Punajuju</strain>
        <tissue evidence="1">Leaves</tissue>
    </source>
</reference>
<protein>
    <submittedName>
        <fullName evidence="1">Uncharacterized protein</fullName>
    </submittedName>
</protein>
<accession>A0ACB9ANM5</accession>
<name>A0ACB9ANM5_CICIN</name>
<reference evidence="2" key="1">
    <citation type="journal article" date="2022" name="Mol. Ecol. Resour.">
        <title>The genomes of chicory, endive, great burdock and yacon provide insights into Asteraceae palaeo-polyploidization history and plant inulin production.</title>
        <authorList>
            <person name="Fan W."/>
            <person name="Wang S."/>
            <person name="Wang H."/>
            <person name="Wang A."/>
            <person name="Jiang F."/>
            <person name="Liu H."/>
            <person name="Zhao H."/>
            <person name="Xu D."/>
            <person name="Zhang Y."/>
        </authorList>
    </citation>
    <scope>NUCLEOTIDE SEQUENCE [LARGE SCALE GENOMIC DNA]</scope>
    <source>
        <strain evidence="2">cv. Punajuju</strain>
    </source>
</reference>